<dbReference type="GO" id="GO:0003834">
    <property type="term" value="F:beta-carotene 15,15'-dioxygenase activity"/>
    <property type="evidence" value="ECO:0007669"/>
    <property type="project" value="UniProtKB-EC"/>
</dbReference>
<organism evidence="3 4">
    <name type="scientific">Halorubrum ruber</name>
    <dbReference type="NCBI Taxonomy" id="2982524"/>
    <lineage>
        <taxon>Archaea</taxon>
        <taxon>Methanobacteriati</taxon>
        <taxon>Methanobacteriota</taxon>
        <taxon>Stenosarchaea group</taxon>
        <taxon>Halobacteria</taxon>
        <taxon>Halobacteriales</taxon>
        <taxon>Haloferacaceae</taxon>
        <taxon>Halorubrum</taxon>
    </lineage>
</organism>
<dbReference type="OrthoDB" id="330454at2157"/>
<dbReference type="InterPro" id="IPR022270">
    <property type="entry name" value="Blh_diox"/>
</dbReference>
<keyword evidence="1" id="KW-0812">Transmembrane</keyword>
<reference evidence="3 4" key="1">
    <citation type="submission" date="2021-03" db="EMBL/GenBank/DDBJ databases">
        <title>Halorubrum sodomense MBLA0099, Whole genome shotgun sequencing.</title>
        <authorList>
            <person name="Seo M.-J."/>
            <person name="Cho E.-S."/>
            <person name="Hwang C.Y."/>
        </authorList>
    </citation>
    <scope>NUCLEOTIDE SEQUENCE [LARGE SCALE GENOMIC DNA]</scope>
    <source>
        <strain evidence="3 4">MBLA0099</strain>
    </source>
</reference>
<feature type="transmembrane region" description="Helical" evidence="1">
    <location>
        <begin position="221"/>
        <end position="242"/>
    </location>
</feature>
<dbReference type="GO" id="GO:0005886">
    <property type="term" value="C:plasma membrane"/>
    <property type="evidence" value="ECO:0007669"/>
    <property type="project" value="UniProtKB-SubCell"/>
</dbReference>
<evidence type="ECO:0000313" key="3">
    <source>
        <dbReference type="EMBL" id="QUO48107.1"/>
    </source>
</evidence>
<feature type="transmembrane region" description="Helical" evidence="1">
    <location>
        <begin position="344"/>
        <end position="363"/>
    </location>
</feature>
<dbReference type="HAMAP" id="MF_02093">
    <property type="entry name" value="Beta_carotene_diox"/>
    <property type="match status" value="1"/>
</dbReference>
<gene>
    <name evidence="3" type="ORF">J7656_01740</name>
</gene>
<dbReference type="NCBIfam" id="TIGR03753">
    <property type="entry name" value="blh_monoox"/>
    <property type="match status" value="1"/>
</dbReference>
<feature type="transmembrane region" description="Helical" evidence="1">
    <location>
        <begin position="285"/>
        <end position="304"/>
    </location>
</feature>
<feature type="compositionally biased region" description="Low complexity" evidence="2">
    <location>
        <begin position="1"/>
        <end position="30"/>
    </location>
</feature>
<feature type="binding site" evidence="1">
    <location>
        <position position="306"/>
    </location>
    <ligand>
        <name>Fe cation</name>
        <dbReference type="ChEBI" id="CHEBI:24875"/>
    </ligand>
</feature>
<keyword evidence="1" id="KW-1003">Cell membrane</keyword>
<feature type="transmembrane region" description="Helical" evidence="1">
    <location>
        <begin position="53"/>
        <end position="69"/>
    </location>
</feature>
<keyword evidence="1" id="KW-0223">Dioxygenase</keyword>
<comment type="catalytic activity">
    <reaction evidence="1">
        <text>all-trans-beta-carotene + O2 = 2 all-trans-retinal</text>
        <dbReference type="Rhea" id="RHEA:32887"/>
        <dbReference type="ChEBI" id="CHEBI:15379"/>
        <dbReference type="ChEBI" id="CHEBI:17579"/>
        <dbReference type="ChEBI" id="CHEBI:17898"/>
        <dbReference type="EC" id="1.13.11.63"/>
    </reaction>
</comment>
<keyword evidence="4" id="KW-1185">Reference proteome</keyword>
<feature type="transmembrane region" description="Helical" evidence="1">
    <location>
        <begin position="75"/>
        <end position="98"/>
    </location>
</feature>
<comment type="cofactor">
    <cofactor evidence="1">
        <name>Fe(2+)</name>
        <dbReference type="ChEBI" id="CHEBI:29033"/>
    </cofactor>
</comment>
<feature type="transmembrane region" description="Helical" evidence="1">
    <location>
        <begin position="110"/>
        <end position="142"/>
    </location>
</feature>
<dbReference type="KEGG" id="hss:J7656_01740"/>
<evidence type="ECO:0000256" key="1">
    <source>
        <dbReference type="HAMAP-Rule" id="MF_02093"/>
    </source>
</evidence>
<feature type="binding site" evidence="1">
    <location>
        <position position="146"/>
    </location>
    <ligand>
        <name>Fe cation</name>
        <dbReference type="ChEBI" id="CHEBI:24875"/>
    </ligand>
</feature>
<dbReference type="EMBL" id="CP073695">
    <property type="protein sequence ID" value="QUO48107.1"/>
    <property type="molecule type" value="Genomic_DNA"/>
</dbReference>
<dbReference type="GO" id="GO:0005506">
    <property type="term" value="F:iron ion binding"/>
    <property type="evidence" value="ECO:0007669"/>
    <property type="project" value="UniProtKB-UniRule"/>
</dbReference>
<comment type="subcellular location">
    <subcellularLocation>
        <location evidence="1">Cell membrane</location>
        <topology evidence="1">Multi-pass membrane protein</topology>
    </subcellularLocation>
</comment>
<comment type="function">
    <text evidence="1">Catalyzes the cleavage of beta-carotene at its central double bond (15,15') to yield two molecules of all-trans-retinal.</text>
</comment>
<feature type="binding site" evidence="1">
    <location>
        <position position="89"/>
    </location>
    <ligand>
        <name>Fe cation</name>
        <dbReference type="ChEBI" id="CHEBI:24875"/>
    </ligand>
</feature>
<keyword evidence="1" id="KW-0472">Membrane</keyword>
<evidence type="ECO:0000313" key="4">
    <source>
        <dbReference type="Proteomes" id="UP000679341"/>
    </source>
</evidence>
<evidence type="ECO:0000256" key="2">
    <source>
        <dbReference type="SAM" id="MobiDB-lite"/>
    </source>
</evidence>
<dbReference type="AlphaFoldDB" id="A0A8T8LM29"/>
<name>A0A8T8LM29_9EURY</name>
<comment type="similarity">
    <text evidence="1">Belongs to the Brp/Blh beta-carotene diooxygenase family.</text>
</comment>
<protein>
    <recommendedName>
        <fullName evidence="1">Probable beta-carotene 15,15'-dioxygenase</fullName>
        <ecNumber evidence="1">1.13.11.63</ecNumber>
    </recommendedName>
</protein>
<keyword evidence="1" id="KW-0479">Metal-binding</keyword>
<dbReference type="RefSeq" id="WP_017343594.1">
    <property type="nucleotide sequence ID" value="NZ_CP073695.1"/>
</dbReference>
<feature type="region of interest" description="Disordered" evidence="2">
    <location>
        <begin position="249"/>
        <end position="273"/>
    </location>
</feature>
<feature type="region of interest" description="Disordered" evidence="2">
    <location>
        <begin position="1"/>
        <end position="36"/>
    </location>
</feature>
<accession>A0A8T8LM29</accession>
<keyword evidence="1" id="KW-0560">Oxidoreductase</keyword>
<dbReference type="GO" id="GO:0016121">
    <property type="term" value="P:carotene catabolic process"/>
    <property type="evidence" value="ECO:0007669"/>
    <property type="project" value="UniProtKB-UniRule"/>
</dbReference>
<sequence length="404" mass="41597">MTEASSTSARATESGSAETRGRDAGAAPADARPESAADAASERVDRWFARRPALALAALLPIGAVTPLFPVELGVATFALGTLAVGMAHGAVDHLVPLRGAPGVSLRRSIAVVSVVYAVLGGAVVAAFFAAPVAAFVGFIALTWLHWGQGDVATLAIAGVDHLPTSGERWLALVVRGGLPMGVPLLAHPEEYRLVAEWIVGLFLVDAGAAATAVDPLFAPAVRIGVGVGMATATLASVGLGYRRVRDGRDADGRRRDPDGRRRDPDGRRRDPGGWRRDVGELAVLWAWFLLAAPVFAIGVYFALWHALRHVGRLVLVDPEAASAASAGNAVGALARFGRDAAPLTLGGFLVVAAVGASVPAGVAAPGDLLAVSLVAIAAMTLPHVVVVAWLDRRQGVWRPGTGS</sequence>
<dbReference type="GeneID" id="64826222"/>
<dbReference type="Proteomes" id="UP000679341">
    <property type="component" value="Chromosome"/>
</dbReference>
<dbReference type="GO" id="GO:0010436">
    <property type="term" value="F:carotenoid dioxygenase activity"/>
    <property type="evidence" value="ECO:0007669"/>
    <property type="project" value="UniProtKB-UniRule"/>
</dbReference>
<proteinExistence type="inferred from homology"/>
<feature type="transmembrane region" description="Helical" evidence="1">
    <location>
        <begin position="369"/>
        <end position="391"/>
    </location>
</feature>
<keyword evidence="1" id="KW-1133">Transmembrane helix</keyword>
<dbReference type="Pfam" id="PF15461">
    <property type="entry name" value="BCD"/>
    <property type="match status" value="1"/>
</dbReference>
<keyword evidence="1" id="KW-0408">Iron</keyword>
<feature type="binding site" evidence="1">
    <location>
        <position position="310"/>
    </location>
    <ligand>
        <name>Fe cation</name>
        <dbReference type="ChEBI" id="CHEBI:24875"/>
    </ligand>
</feature>
<dbReference type="EC" id="1.13.11.63" evidence="1"/>